<dbReference type="KEGG" id="psd:DSC_09415"/>
<reference evidence="1 2" key="1">
    <citation type="journal article" date="2012" name="J. Bacteriol.">
        <title>Complete Genome Sequence of the BTEX-Degrading Bacterium Pseudoxanthomonas spadix BD-a59.</title>
        <authorList>
            <person name="Lee S.H."/>
            <person name="Jin H.M."/>
            <person name="Lee H.J."/>
            <person name="Kim J.M."/>
            <person name="Jeon C.O."/>
        </authorList>
    </citation>
    <scope>NUCLEOTIDE SEQUENCE [LARGE SCALE GENOMIC DNA]</scope>
    <source>
        <strain evidence="1 2">BD-a59</strain>
    </source>
</reference>
<name>G7UWM4_PSEUP</name>
<accession>G7UWM4</accession>
<dbReference type="AlphaFoldDB" id="G7UWM4"/>
<sequence length="39" mass="4232">MECTGRRLLARAIAGGTVHRPARQLTSLNSAGDSFIIKY</sequence>
<dbReference type="Proteomes" id="UP000005870">
    <property type="component" value="Chromosome"/>
</dbReference>
<dbReference type="HOGENOM" id="CLU_3315766_0_0_6"/>
<proteinExistence type="predicted"/>
<evidence type="ECO:0000313" key="2">
    <source>
        <dbReference type="Proteomes" id="UP000005870"/>
    </source>
</evidence>
<dbReference type="EMBL" id="CP003093">
    <property type="protein sequence ID" value="AER56531.1"/>
    <property type="molecule type" value="Genomic_DNA"/>
</dbReference>
<protein>
    <submittedName>
        <fullName evidence="1">Uncharacterized protein</fullName>
    </submittedName>
</protein>
<organism evidence="1 2">
    <name type="scientific">Pseudoxanthomonas spadix (strain BD-a59)</name>
    <dbReference type="NCBI Taxonomy" id="1045855"/>
    <lineage>
        <taxon>Bacteria</taxon>
        <taxon>Pseudomonadati</taxon>
        <taxon>Pseudomonadota</taxon>
        <taxon>Gammaproteobacteria</taxon>
        <taxon>Lysobacterales</taxon>
        <taxon>Lysobacteraceae</taxon>
        <taxon>Pseudoxanthomonas</taxon>
    </lineage>
</organism>
<keyword evidence="2" id="KW-1185">Reference proteome</keyword>
<gene>
    <name evidence="1" type="ordered locus">DSC_09415</name>
</gene>
<evidence type="ECO:0000313" key="1">
    <source>
        <dbReference type="EMBL" id="AER56531.1"/>
    </source>
</evidence>
<dbReference type="STRING" id="1045855.DSC_09415"/>